<dbReference type="Proteomes" id="UP000629098">
    <property type="component" value="Unassembled WGS sequence"/>
</dbReference>
<comment type="caution">
    <text evidence="1">The sequence shown here is derived from an EMBL/GenBank/DDBJ whole genome shotgun (WGS) entry which is preliminary data.</text>
</comment>
<name>A0A8J6XUP7_9CYAN</name>
<gene>
    <name evidence="1" type="ORF">ICL16_43185</name>
</gene>
<protein>
    <submittedName>
        <fullName evidence="1">Uncharacterized protein</fullName>
    </submittedName>
</protein>
<dbReference type="RefSeq" id="WP_190838660.1">
    <property type="nucleotide sequence ID" value="NZ_CAWPPI010000133.1"/>
</dbReference>
<sequence>MAGKKLKNIKESLTPFLQHMGKTPEKQLQKNLAAMKLLREWIEEEVSESDLKQRESYFESFKEIIDNERIPEYRLYF</sequence>
<dbReference type="AlphaFoldDB" id="A0A8J6XUP7"/>
<evidence type="ECO:0000313" key="2">
    <source>
        <dbReference type="Proteomes" id="UP000629098"/>
    </source>
</evidence>
<proteinExistence type="predicted"/>
<evidence type="ECO:0000313" key="1">
    <source>
        <dbReference type="EMBL" id="MBD2778675.1"/>
    </source>
</evidence>
<keyword evidence="2" id="KW-1185">Reference proteome</keyword>
<dbReference type="EMBL" id="JACXAE010000133">
    <property type="protein sequence ID" value="MBD2778675.1"/>
    <property type="molecule type" value="Genomic_DNA"/>
</dbReference>
<reference evidence="1" key="1">
    <citation type="submission" date="2020-09" db="EMBL/GenBank/DDBJ databases">
        <title>Iningainema tapete sp. nov. (Scytonemataceae, Cyanobacteria) from greenhouses in central Florida (USA) produces two types of nodularin with biosynthetic potential for microcystin-LR and anabaenopeptins.</title>
        <authorList>
            <person name="Berthold D.E."/>
            <person name="Lefler F.W."/>
            <person name="Huang I.-S."/>
            <person name="Abdulla H."/>
            <person name="Zimba P.V."/>
            <person name="Laughinghouse H.D. IV."/>
        </authorList>
    </citation>
    <scope>NUCLEOTIDE SEQUENCE</scope>
    <source>
        <strain evidence="1">BLCCT55</strain>
    </source>
</reference>
<organism evidence="1 2">
    <name type="scientific">Iningainema tapete BLCC-T55</name>
    <dbReference type="NCBI Taxonomy" id="2748662"/>
    <lineage>
        <taxon>Bacteria</taxon>
        <taxon>Bacillati</taxon>
        <taxon>Cyanobacteriota</taxon>
        <taxon>Cyanophyceae</taxon>
        <taxon>Nostocales</taxon>
        <taxon>Scytonemataceae</taxon>
        <taxon>Iningainema tapete</taxon>
    </lineage>
</organism>
<accession>A0A8J6XUP7</accession>